<feature type="transmembrane region" description="Helical" evidence="8">
    <location>
        <begin position="21"/>
        <end position="40"/>
    </location>
</feature>
<organism evidence="9 10">
    <name type="scientific">Sphingomonas sediminicola</name>
    <dbReference type="NCBI Taxonomy" id="386874"/>
    <lineage>
        <taxon>Bacteria</taxon>
        <taxon>Pseudomonadati</taxon>
        <taxon>Pseudomonadota</taxon>
        <taxon>Alphaproteobacteria</taxon>
        <taxon>Sphingomonadales</taxon>
        <taxon>Sphingomonadaceae</taxon>
        <taxon>Sphingomonas</taxon>
    </lineage>
</organism>
<evidence type="ECO:0000256" key="6">
    <source>
        <dbReference type="ARBA" id="ARBA00022989"/>
    </source>
</evidence>
<keyword evidence="4 8" id="KW-0812">Transmembrane</keyword>
<dbReference type="Proteomes" id="UP000516105">
    <property type="component" value="Chromosome"/>
</dbReference>
<proteinExistence type="inferred from homology"/>
<evidence type="ECO:0000256" key="4">
    <source>
        <dbReference type="ARBA" id="ARBA00022692"/>
    </source>
</evidence>
<reference evidence="9 10" key="1">
    <citation type="submission" date="2020-08" db="EMBL/GenBank/DDBJ databases">
        <title>Genome sequence of Sphingomonas sediminicola KACC 15039T.</title>
        <authorList>
            <person name="Hyun D.-W."/>
            <person name="Bae J.-W."/>
        </authorList>
    </citation>
    <scope>NUCLEOTIDE SEQUENCE [LARGE SCALE GENOMIC DNA]</scope>
    <source>
        <strain evidence="9 10">KACC 15039</strain>
    </source>
</reference>
<name>A0ABX6T9S0_9SPHN</name>
<feature type="transmembrane region" description="Helical" evidence="8">
    <location>
        <begin position="140"/>
        <end position="164"/>
    </location>
</feature>
<dbReference type="EMBL" id="CP060782">
    <property type="protein sequence ID" value="QNP46609.1"/>
    <property type="molecule type" value="Genomic_DNA"/>
</dbReference>
<sequence length="173" mass="19350">MVRAALAQKRNIGQGPLPGARFVPAISVIFASLLTALPIVSTSGWYPDFGFLVLISWRLLRADAWPAWWAAPLGFFNDLMTGHPLGFSVALWTASMLVLDLVDRRTMWRGYWLEWALATLLLFGNETAEWRIAQIMGASLPFATIIPPLLIAALAFPVFAWLAARLDRWRLGR</sequence>
<keyword evidence="6 8" id="KW-1133">Transmembrane helix</keyword>
<keyword evidence="7 8" id="KW-0472">Membrane</keyword>
<keyword evidence="10" id="KW-1185">Reference proteome</keyword>
<keyword evidence="5" id="KW-0133">Cell shape</keyword>
<evidence type="ECO:0000256" key="3">
    <source>
        <dbReference type="ARBA" id="ARBA00022475"/>
    </source>
</evidence>
<accession>A0ABX6T9S0</accession>
<keyword evidence="3" id="KW-1003">Cell membrane</keyword>
<dbReference type="InterPro" id="IPR007227">
    <property type="entry name" value="Cell_shape_determining_MreD"/>
</dbReference>
<evidence type="ECO:0000313" key="10">
    <source>
        <dbReference type="Proteomes" id="UP000516105"/>
    </source>
</evidence>
<dbReference type="NCBIfam" id="TIGR03426">
    <property type="entry name" value="shape_MreD"/>
    <property type="match status" value="1"/>
</dbReference>
<comment type="subcellular location">
    <subcellularLocation>
        <location evidence="1">Cell membrane</location>
        <topology evidence="1">Multi-pass membrane protein</topology>
    </subcellularLocation>
</comment>
<evidence type="ECO:0000256" key="1">
    <source>
        <dbReference type="ARBA" id="ARBA00004651"/>
    </source>
</evidence>
<feature type="transmembrane region" description="Helical" evidence="8">
    <location>
        <begin position="111"/>
        <end position="128"/>
    </location>
</feature>
<evidence type="ECO:0000256" key="8">
    <source>
        <dbReference type="SAM" id="Phobius"/>
    </source>
</evidence>
<protein>
    <submittedName>
        <fullName evidence="9">Rod shape-determining protein MreD</fullName>
    </submittedName>
</protein>
<evidence type="ECO:0000313" key="9">
    <source>
        <dbReference type="EMBL" id="QNP46609.1"/>
    </source>
</evidence>
<evidence type="ECO:0000256" key="7">
    <source>
        <dbReference type="ARBA" id="ARBA00023136"/>
    </source>
</evidence>
<gene>
    <name evidence="9" type="primary">mreD</name>
    <name evidence="9" type="ORF">H9L14_05715</name>
</gene>
<evidence type="ECO:0000256" key="2">
    <source>
        <dbReference type="ARBA" id="ARBA00007776"/>
    </source>
</evidence>
<comment type="similarity">
    <text evidence="2">Belongs to the MreD family.</text>
</comment>
<dbReference type="RefSeq" id="WP_187709562.1">
    <property type="nucleotide sequence ID" value="NZ_CP060782.1"/>
</dbReference>
<evidence type="ECO:0000256" key="5">
    <source>
        <dbReference type="ARBA" id="ARBA00022960"/>
    </source>
</evidence>
<feature type="transmembrane region" description="Helical" evidence="8">
    <location>
        <begin position="82"/>
        <end position="99"/>
    </location>
</feature>